<evidence type="ECO:0000256" key="7">
    <source>
        <dbReference type="ARBA" id="ARBA00022679"/>
    </source>
</evidence>
<keyword evidence="10 13" id="KW-0411">Iron-sulfur</keyword>
<dbReference type="RefSeq" id="WP_120725730.1">
    <property type="nucleotide sequence ID" value="NZ_RBAK01000001.1"/>
</dbReference>
<sequence length="399" mass="42844">MTSTWVEPSNTATALLLLGRGSDPATERGVECPGDLPAPSDPDLVARAAAAKAALGDSVFVLGHHYQRDEVIQFADVTGDSFKLAREAAARPDAEYIVFCGVHFMAESADILTSDAQKVILPDLAAGCSMADMAVLSQVEKAWDLFTDLGIAAQTVPVTYMNSSADIKGFVGRNGGVVCTSSNARRALDWAYEQGSKVFFLPDQHLGRNTAVLEMGLSLDDCVLYDPHKPNGGLTPEQLRDAKMILWRGHCSVHGRFTLDSVNDVRERVPGVNVLVHPECRHEVVTAADFVGSTEYIIKAVEAAPAGSAWAVGTELNLVRRLALAHPDKQIMFLDKAVCYCSTMNRIDLPHLVWALEELVAGRVVNQITVDPDTAHHARVALDQMLALPGADTPPPAAG</sequence>
<dbReference type="HAMAP" id="MF_00569">
    <property type="entry name" value="NadA_type3"/>
    <property type="match status" value="1"/>
</dbReference>
<comment type="catalytic activity">
    <reaction evidence="11">
        <text>iminosuccinate + dihydroxyacetone phosphate = quinolinate + phosphate + 2 H2O + H(+)</text>
        <dbReference type="Rhea" id="RHEA:25888"/>
        <dbReference type="ChEBI" id="CHEBI:15377"/>
        <dbReference type="ChEBI" id="CHEBI:15378"/>
        <dbReference type="ChEBI" id="CHEBI:29959"/>
        <dbReference type="ChEBI" id="CHEBI:43474"/>
        <dbReference type="ChEBI" id="CHEBI:57642"/>
        <dbReference type="ChEBI" id="CHEBI:77875"/>
        <dbReference type="EC" id="2.5.1.72"/>
    </reaction>
    <physiologicalReaction direction="left-to-right" evidence="11">
        <dbReference type="Rhea" id="RHEA:25889"/>
    </physiologicalReaction>
</comment>
<proteinExistence type="inferred from homology"/>
<feature type="binding site" evidence="13">
    <location>
        <position position="64"/>
    </location>
    <ligand>
        <name>iminosuccinate</name>
        <dbReference type="ChEBI" id="CHEBI:77875"/>
    </ligand>
</feature>
<dbReference type="NCBIfam" id="NF006881">
    <property type="entry name" value="PRK09375.2-2"/>
    <property type="match status" value="1"/>
</dbReference>
<feature type="binding site" evidence="13">
    <location>
        <position position="81"/>
    </location>
    <ligand>
        <name>iminosuccinate</name>
        <dbReference type="ChEBI" id="CHEBI:77875"/>
    </ligand>
</feature>
<dbReference type="AlphaFoldDB" id="A0A3A9ZSZ0"/>
<keyword evidence="4 13" id="KW-0004">4Fe-4S</keyword>
<dbReference type="EC" id="2.5.1.72" evidence="3 13"/>
<evidence type="ECO:0000256" key="11">
    <source>
        <dbReference type="ARBA" id="ARBA00050125"/>
    </source>
</evidence>
<evidence type="ECO:0000256" key="9">
    <source>
        <dbReference type="ARBA" id="ARBA00023004"/>
    </source>
</evidence>
<dbReference type="GO" id="GO:0051539">
    <property type="term" value="F:4 iron, 4 sulfur cluster binding"/>
    <property type="evidence" value="ECO:0007669"/>
    <property type="project" value="UniProtKB-KW"/>
</dbReference>
<keyword evidence="7 13" id="KW-0808">Transferase</keyword>
<gene>
    <name evidence="13 14" type="primary">nadA</name>
    <name evidence="14" type="ORF">D7223_03745</name>
</gene>
<feature type="binding site" evidence="13">
    <location>
        <begin position="160"/>
        <end position="162"/>
    </location>
    <ligand>
        <name>iminosuccinate</name>
        <dbReference type="ChEBI" id="CHEBI:77875"/>
    </ligand>
</feature>
<dbReference type="GO" id="GO:0046872">
    <property type="term" value="F:metal ion binding"/>
    <property type="evidence" value="ECO:0007669"/>
    <property type="project" value="UniProtKB-KW"/>
</dbReference>
<comment type="pathway">
    <text evidence="2 13">Cofactor biosynthesis; NAD(+) biosynthesis; quinolinate from iminoaspartate: step 1/1.</text>
</comment>
<comment type="cofactor">
    <cofactor evidence="13">
        <name>[4Fe-4S] cluster</name>
        <dbReference type="ChEBI" id="CHEBI:49883"/>
    </cofactor>
    <text evidence="13">Binds 1 [4Fe-4S] cluster per subunit.</text>
</comment>
<comment type="function">
    <text evidence="1 13">Catalyzes the condensation of iminoaspartate with dihydroxyacetone phosphate to form quinolinate.</text>
</comment>
<name>A0A3A9ZSZ0_9ACTN</name>
<comment type="similarity">
    <text evidence="13">Belongs to the quinolinate synthase family. Type 3 subfamily.</text>
</comment>
<dbReference type="UniPathway" id="UPA00253">
    <property type="reaction ID" value="UER00327"/>
</dbReference>
<feature type="binding site" evidence="13">
    <location>
        <begin position="277"/>
        <end position="279"/>
    </location>
    <ligand>
        <name>iminosuccinate</name>
        <dbReference type="ChEBI" id="CHEBI:77875"/>
    </ligand>
</feature>
<feature type="binding site" evidence="13">
    <location>
        <position position="128"/>
    </location>
    <ligand>
        <name>[4Fe-4S] cluster</name>
        <dbReference type="ChEBI" id="CHEBI:49883"/>
    </ligand>
</feature>
<protein>
    <recommendedName>
        <fullName evidence="12 13">Quinolinate synthase</fullName>
        <ecNumber evidence="3 13">2.5.1.72</ecNumber>
    </recommendedName>
</protein>
<dbReference type="InterPro" id="IPR036094">
    <property type="entry name" value="NadA_sf"/>
</dbReference>
<dbReference type="EMBL" id="RBAK01000001">
    <property type="protein sequence ID" value="RKN51325.1"/>
    <property type="molecule type" value="Genomic_DNA"/>
</dbReference>
<comment type="caution">
    <text evidence="14">The sequence shown here is derived from an EMBL/GenBank/DDBJ whole genome shotgun (WGS) entry which is preliminary data.</text>
</comment>
<reference evidence="14 15" key="1">
    <citation type="journal article" date="2004" name="Syst. Appl. Microbiol.">
        <title>Cryptoendolithic actinomycetes from antarctic sandstone rock samples: Micromonospora endolithica sp. nov. and two isolates related to Micromonospora coerulea Jensen 1932.</title>
        <authorList>
            <person name="Hirsch P."/>
            <person name="Mevs U."/>
            <person name="Kroppenstedt R.M."/>
            <person name="Schumann P."/>
            <person name="Stackebrandt E."/>
        </authorList>
    </citation>
    <scope>NUCLEOTIDE SEQUENCE [LARGE SCALE GENOMIC DNA]</scope>
    <source>
        <strain evidence="14 15">JCM 12677</strain>
    </source>
</reference>
<keyword evidence="6 13" id="KW-0662">Pyridine nucleotide biosynthesis</keyword>
<evidence type="ECO:0000256" key="12">
    <source>
        <dbReference type="ARBA" id="ARBA00073059"/>
    </source>
</evidence>
<dbReference type="GO" id="GO:0034628">
    <property type="term" value="P:'de novo' NAD+ biosynthetic process from L-aspartate"/>
    <property type="evidence" value="ECO:0007669"/>
    <property type="project" value="TreeGrafter"/>
</dbReference>
<dbReference type="GO" id="GO:0008987">
    <property type="term" value="F:quinolinate synthetase A activity"/>
    <property type="evidence" value="ECO:0007669"/>
    <property type="project" value="UniProtKB-UniRule"/>
</dbReference>
<keyword evidence="9 13" id="KW-0408">Iron</keyword>
<feature type="binding site" evidence="13">
    <location>
        <position position="294"/>
    </location>
    <ligand>
        <name>iminosuccinate</name>
        <dbReference type="ChEBI" id="CHEBI:77875"/>
    </ligand>
</feature>
<dbReference type="FunFam" id="3.40.50.10800:FF:000001">
    <property type="entry name" value="Quinolinate synthase A"/>
    <property type="match status" value="1"/>
</dbReference>
<organism evidence="14 15">
    <name type="scientific">Micromonospora endolithica</name>
    <dbReference type="NCBI Taxonomy" id="230091"/>
    <lineage>
        <taxon>Bacteria</taxon>
        <taxon>Bacillati</taxon>
        <taxon>Actinomycetota</taxon>
        <taxon>Actinomycetes</taxon>
        <taxon>Micromonosporales</taxon>
        <taxon>Micromonosporaceae</taxon>
        <taxon>Micromonospora</taxon>
    </lineage>
</organism>
<evidence type="ECO:0000256" key="6">
    <source>
        <dbReference type="ARBA" id="ARBA00022642"/>
    </source>
</evidence>
<evidence type="ECO:0000256" key="2">
    <source>
        <dbReference type="ARBA" id="ARBA00005065"/>
    </source>
</evidence>
<keyword evidence="15" id="KW-1185">Reference proteome</keyword>
<evidence type="ECO:0000256" key="4">
    <source>
        <dbReference type="ARBA" id="ARBA00022485"/>
    </source>
</evidence>
<dbReference type="NCBIfam" id="NF006883">
    <property type="entry name" value="PRK09375.2-4"/>
    <property type="match status" value="1"/>
</dbReference>
<evidence type="ECO:0000256" key="8">
    <source>
        <dbReference type="ARBA" id="ARBA00022723"/>
    </source>
</evidence>
<evidence type="ECO:0000256" key="1">
    <source>
        <dbReference type="ARBA" id="ARBA00003791"/>
    </source>
</evidence>
<dbReference type="InterPro" id="IPR003473">
    <property type="entry name" value="NadA"/>
</dbReference>
<keyword evidence="5 13" id="KW-0963">Cytoplasm</keyword>
<evidence type="ECO:0000256" key="13">
    <source>
        <dbReference type="HAMAP-Rule" id="MF_00569"/>
    </source>
</evidence>
<feature type="binding site" evidence="13">
    <location>
        <position position="251"/>
    </location>
    <ligand>
        <name>[4Fe-4S] cluster</name>
        <dbReference type="ChEBI" id="CHEBI:49883"/>
    </ligand>
</feature>
<dbReference type="PANTHER" id="PTHR30573">
    <property type="entry name" value="QUINOLINATE SYNTHETASE A"/>
    <property type="match status" value="1"/>
</dbReference>
<dbReference type="Gene3D" id="3.40.50.10800">
    <property type="entry name" value="NadA-like"/>
    <property type="match status" value="3"/>
</dbReference>
<dbReference type="NCBIfam" id="TIGR00550">
    <property type="entry name" value="nadA"/>
    <property type="match status" value="1"/>
</dbReference>
<dbReference type="Pfam" id="PF02445">
    <property type="entry name" value="NadA"/>
    <property type="match status" value="1"/>
</dbReference>
<dbReference type="PANTHER" id="PTHR30573:SF0">
    <property type="entry name" value="QUINOLINATE SYNTHASE, CHLOROPLASTIC"/>
    <property type="match status" value="1"/>
</dbReference>
<keyword evidence="8 13" id="KW-0479">Metal-binding</keyword>
<dbReference type="SUPFAM" id="SSF142754">
    <property type="entry name" value="NadA-like"/>
    <property type="match status" value="1"/>
</dbReference>
<evidence type="ECO:0000313" key="14">
    <source>
        <dbReference type="EMBL" id="RKN51325.1"/>
    </source>
</evidence>
<accession>A0A3A9ZSZ0</accession>
<feature type="binding site" evidence="13">
    <location>
        <position position="341"/>
    </location>
    <ligand>
        <name>[4Fe-4S] cluster</name>
        <dbReference type="ChEBI" id="CHEBI:49883"/>
    </ligand>
</feature>
<evidence type="ECO:0000313" key="15">
    <source>
        <dbReference type="Proteomes" id="UP000281726"/>
    </source>
</evidence>
<evidence type="ECO:0000256" key="10">
    <source>
        <dbReference type="ARBA" id="ARBA00023014"/>
    </source>
</evidence>
<evidence type="ECO:0000256" key="3">
    <source>
        <dbReference type="ARBA" id="ARBA00012669"/>
    </source>
</evidence>
<dbReference type="InterPro" id="IPR023515">
    <property type="entry name" value="Quinolinate_synth_A_type3"/>
</dbReference>
<feature type="binding site" evidence="13">
    <location>
        <position position="181"/>
    </location>
    <ligand>
        <name>iminosuccinate</name>
        <dbReference type="ChEBI" id="CHEBI:77875"/>
    </ligand>
</feature>
<dbReference type="Proteomes" id="UP000281726">
    <property type="component" value="Unassembled WGS sequence"/>
</dbReference>
<comment type="subcellular location">
    <subcellularLocation>
        <location evidence="13">Cytoplasm</location>
    </subcellularLocation>
</comment>
<dbReference type="OrthoDB" id="9801204at2"/>
<evidence type="ECO:0000256" key="5">
    <source>
        <dbReference type="ARBA" id="ARBA00022490"/>
    </source>
</evidence>
<dbReference type="GO" id="GO:0005829">
    <property type="term" value="C:cytosol"/>
    <property type="evidence" value="ECO:0007669"/>
    <property type="project" value="TreeGrafter"/>
</dbReference>